<reference evidence="3" key="1">
    <citation type="submission" date="2017-08" db="EMBL/GenBank/DDBJ databases">
        <authorList>
            <person name="Varghese N."/>
            <person name="Submissions S."/>
        </authorList>
    </citation>
    <scope>NUCLEOTIDE SEQUENCE [LARGE SCALE GENOMIC DNA]</scope>
    <source>
        <strain evidence="3">JC22</strain>
    </source>
</reference>
<dbReference type="PANTHER" id="PTHR40032">
    <property type="entry name" value="EXPORTED PROTEIN-RELATED"/>
    <property type="match status" value="1"/>
</dbReference>
<dbReference type="EMBL" id="OBMQ01000006">
    <property type="protein sequence ID" value="SOC11147.1"/>
    <property type="molecule type" value="Genomic_DNA"/>
</dbReference>
<accession>A0A285SS42</accession>
<dbReference type="AlphaFoldDB" id="A0A285SS42"/>
<dbReference type="Proteomes" id="UP000219636">
    <property type="component" value="Unassembled WGS sequence"/>
</dbReference>
<organism evidence="2 3">
    <name type="scientific">Ureibacillus xyleni</name>
    <dbReference type="NCBI Taxonomy" id="614648"/>
    <lineage>
        <taxon>Bacteria</taxon>
        <taxon>Bacillati</taxon>
        <taxon>Bacillota</taxon>
        <taxon>Bacilli</taxon>
        <taxon>Bacillales</taxon>
        <taxon>Caryophanaceae</taxon>
        <taxon>Ureibacillus</taxon>
    </lineage>
</organism>
<dbReference type="Gene3D" id="3.90.1720.10">
    <property type="entry name" value="endopeptidase domain like (from Nostoc punctiforme)"/>
    <property type="match status" value="1"/>
</dbReference>
<dbReference type="Pfam" id="PF12671">
    <property type="entry name" value="Amidase_6"/>
    <property type="match status" value="1"/>
</dbReference>
<gene>
    <name evidence="2" type="ORF">SAMN05880501_10691</name>
</gene>
<dbReference type="RefSeq" id="WP_237658381.1">
    <property type="nucleotide sequence ID" value="NZ_OBMQ01000006.1"/>
</dbReference>
<evidence type="ECO:0000313" key="2">
    <source>
        <dbReference type="EMBL" id="SOC11147.1"/>
    </source>
</evidence>
<evidence type="ECO:0000313" key="3">
    <source>
        <dbReference type="Proteomes" id="UP000219636"/>
    </source>
</evidence>
<name>A0A285SS42_9BACL</name>
<evidence type="ECO:0000259" key="1">
    <source>
        <dbReference type="Pfam" id="PF12671"/>
    </source>
</evidence>
<dbReference type="InterPro" id="IPR024301">
    <property type="entry name" value="Amidase_6"/>
</dbReference>
<proteinExistence type="predicted"/>
<keyword evidence="3" id="KW-1185">Reference proteome</keyword>
<feature type="domain" description="Putative amidase" evidence="1">
    <location>
        <begin position="15"/>
        <end position="180"/>
    </location>
</feature>
<dbReference type="PANTHER" id="PTHR40032:SF1">
    <property type="entry name" value="EXPORTED PROTEIN"/>
    <property type="match status" value="1"/>
</dbReference>
<protein>
    <submittedName>
        <fullName evidence="2">Putative amidase-like protein</fullName>
    </submittedName>
</protein>
<sequence>MHRINKGGQKITTYYNRSAAVQYARTWWNGRNPNYPAFQDDCTNFISQCLRAGGAPMSGYPNRARGWWITDGWKSGRNVGGYFSNETWSYSWSVSNSLRWYLENARTGLTAKRVQSPSELEIGDVIFYDFQGDGRIDHSTIVTSIVNGVPFIHAHTVNSADRHYDYSNSYAYTPNIKYYFFKIDDVFN</sequence>